<protein>
    <submittedName>
        <fullName evidence="3">Putative signal peptide protein</fullName>
    </submittedName>
</protein>
<evidence type="ECO:0000313" key="4">
    <source>
        <dbReference type="Proteomes" id="UP000037035"/>
    </source>
</evidence>
<sequence length="457" mass="50889">MFKTPFILYIFSFSLSLIGVGGILSQTCRSLSVFYNQETFMHQTSSSALNKKLLPQKHMLSNQTSILMRNTEPMKAQNFSNQMQSCILNFDFHKEHSGIDKHLFSIYTSNNPSSSTTLPSLKPSTSLLLQFINSLPLFLIYHLQDISKIHSHPASKLSFLSSTEQTPLDPSHVARAVHSYSHFVRQSGWHLTPCVSGLSCYSGPILLCRGPSRASIEVETPVHGGPHFSVTFDMQPIQIKGATPWTSLQYLGWVAPSKPGPQGWVTGSDSNGKFHFCGATAQLQEKGRLESLVRRKIRFCSIGCCFLSSFLLTHILSSSHHHSQFPSLASASHNFPPQLTTCVLVSSAHRARCGNSKGPALQKDIKMGQKQEYYFIFKISAQNNPRSLPYKTPKIPTLLKENSNRTFVEQLEGQNRIFSAHSLQKPGQNSPHLTQQDGKGSQISQHSLTTLTRSNQE</sequence>
<dbReference type="Proteomes" id="UP000037035">
    <property type="component" value="Unassembled WGS sequence"/>
</dbReference>
<comment type="caution">
    <text evidence="3">The sequence shown here is derived from an EMBL/GenBank/DDBJ whole genome shotgun (WGS) entry which is preliminary data.</text>
</comment>
<dbReference type="VEuPathDB" id="FungiDB:VP01_4689g2"/>
<keyword evidence="2" id="KW-0472">Membrane</keyword>
<name>A0A0L6UNX3_9BASI</name>
<organism evidence="3 4">
    <name type="scientific">Puccinia sorghi</name>
    <dbReference type="NCBI Taxonomy" id="27349"/>
    <lineage>
        <taxon>Eukaryota</taxon>
        <taxon>Fungi</taxon>
        <taxon>Dikarya</taxon>
        <taxon>Basidiomycota</taxon>
        <taxon>Pucciniomycotina</taxon>
        <taxon>Pucciniomycetes</taxon>
        <taxon>Pucciniales</taxon>
        <taxon>Pucciniaceae</taxon>
        <taxon>Puccinia</taxon>
    </lineage>
</organism>
<keyword evidence="2" id="KW-1133">Transmembrane helix</keyword>
<keyword evidence="4" id="KW-1185">Reference proteome</keyword>
<evidence type="ECO:0000313" key="3">
    <source>
        <dbReference type="EMBL" id="KNZ49937.1"/>
    </source>
</evidence>
<feature type="region of interest" description="Disordered" evidence="1">
    <location>
        <begin position="422"/>
        <end position="457"/>
    </location>
</feature>
<accession>A0A0L6UNX3</accession>
<evidence type="ECO:0000256" key="2">
    <source>
        <dbReference type="SAM" id="Phobius"/>
    </source>
</evidence>
<feature type="transmembrane region" description="Helical" evidence="2">
    <location>
        <begin position="6"/>
        <end position="24"/>
    </location>
</feature>
<evidence type="ECO:0000256" key="1">
    <source>
        <dbReference type="SAM" id="MobiDB-lite"/>
    </source>
</evidence>
<dbReference type="EMBL" id="LAVV01009822">
    <property type="protein sequence ID" value="KNZ49937.1"/>
    <property type="molecule type" value="Genomic_DNA"/>
</dbReference>
<dbReference type="AlphaFoldDB" id="A0A0L6UNX3"/>
<proteinExistence type="predicted"/>
<keyword evidence="2" id="KW-0812">Transmembrane</keyword>
<reference evidence="3 4" key="1">
    <citation type="submission" date="2015-08" db="EMBL/GenBank/DDBJ databases">
        <title>Next Generation Sequencing and Analysis of the Genome of Puccinia sorghi L Schw, the Causal Agent of Maize Common Rust.</title>
        <authorList>
            <person name="Rochi L."/>
            <person name="Burguener G."/>
            <person name="Darino M."/>
            <person name="Turjanski A."/>
            <person name="Kreff E."/>
            <person name="Dieguez M.J."/>
            <person name="Sacco F."/>
        </authorList>
    </citation>
    <scope>NUCLEOTIDE SEQUENCE [LARGE SCALE GENOMIC DNA]</scope>
    <source>
        <strain evidence="3 4">RO10H11247</strain>
    </source>
</reference>
<gene>
    <name evidence="3" type="ORF">VP01_4689g2</name>
</gene>